<name>A0A8H3HIE2_9AGAM</name>
<proteinExistence type="predicted"/>
<dbReference type="SUPFAM" id="SSF54909">
    <property type="entry name" value="Dimeric alpha+beta barrel"/>
    <property type="match status" value="1"/>
</dbReference>
<gene>
    <name evidence="2" type="ORF">RDB_LOCUS159299</name>
</gene>
<accession>A0A8H3HIE2</accession>
<dbReference type="AlphaFoldDB" id="A0A8H3HIE2"/>
<sequence length="106" mass="11461">DAQAAFALDTRCTVALPRLVNLKCIKAPLALEPLAAPKGPGSSSGCLTYRLSRNGNDFVVFEEFKDAASVAAHNEDPKHKAWLAQLKEGNLLVGLPQIKAYEEIQE</sequence>
<dbReference type="EMBL" id="CAJMWT010006377">
    <property type="protein sequence ID" value="CAE6515966.1"/>
    <property type="molecule type" value="Genomic_DNA"/>
</dbReference>
<dbReference type="Gene3D" id="3.30.70.100">
    <property type="match status" value="1"/>
</dbReference>
<dbReference type="Pfam" id="PF03992">
    <property type="entry name" value="ABM"/>
    <property type="match status" value="1"/>
</dbReference>
<evidence type="ECO:0000313" key="2">
    <source>
        <dbReference type="EMBL" id="CAE6515966.1"/>
    </source>
</evidence>
<feature type="non-terminal residue" evidence="2">
    <location>
        <position position="1"/>
    </location>
</feature>
<evidence type="ECO:0000313" key="3">
    <source>
        <dbReference type="Proteomes" id="UP000663843"/>
    </source>
</evidence>
<feature type="domain" description="ABM" evidence="1">
    <location>
        <begin position="43"/>
        <end position="84"/>
    </location>
</feature>
<reference evidence="2" key="1">
    <citation type="submission" date="2021-01" db="EMBL/GenBank/DDBJ databases">
        <authorList>
            <person name="Kaushik A."/>
        </authorList>
    </citation>
    <scope>NUCLEOTIDE SEQUENCE</scope>
    <source>
        <strain evidence="2">AG2-2IIIB</strain>
    </source>
</reference>
<comment type="caution">
    <text evidence="2">The sequence shown here is derived from an EMBL/GenBank/DDBJ whole genome shotgun (WGS) entry which is preliminary data.</text>
</comment>
<organism evidence="2 3">
    <name type="scientific">Rhizoctonia solani</name>
    <dbReference type="NCBI Taxonomy" id="456999"/>
    <lineage>
        <taxon>Eukaryota</taxon>
        <taxon>Fungi</taxon>
        <taxon>Dikarya</taxon>
        <taxon>Basidiomycota</taxon>
        <taxon>Agaricomycotina</taxon>
        <taxon>Agaricomycetes</taxon>
        <taxon>Cantharellales</taxon>
        <taxon>Ceratobasidiaceae</taxon>
        <taxon>Rhizoctonia</taxon>
    </lineage>
</organism>
<protein>
    <recommendedName>
        <fullName evidence="1">ABM domain-containing protein</fullName>
    </recommendedName>
</protein>
<dbReference type="Proteomes" id="UP000663843">
    <property type="component" value="Unassembled WGS sequence"/>
</dbReference>
<evidence type="ECO:0000259" key="1">
    <source>
        <dbReference type="Pfam" id="PF03992"/>
    </source>
</evidence>
<dbReference type="InterPro" id="IPR011008">
    <property type="entry name" value="Dimeric_a/b-barrel"/>
</dbReference>
<dbReference type="InterPro" id="IPR007138">
    <property type="entry name" value="ABM_dom"/>
</dbReference>